<evidence type="ECO:0000313" key="2">
    <source>
        <dbReference type="EMBL" id="JAE02689.1"/>
    </source>
</evidence>
<feature type="region of interest" description="Disordered" evidence="1">
    <location>
        <begin position="1"/>
        <end position="31"/>
    </location>
</feature>
<feature type="region of interest" description="Disordered" evidence="1">
    <location>
        <begin position="43"/>
        <end position="64"/>
    </location>
</feature>
<protein>
    <submittedName>
        <fullName evidence="2">Uncharacterized protein</fullName>
    </submittedName>
</protein>
<name>A0A0A9EUM8_ARUDO</name>
<accession>A0A0A9EUM8</accession>
<dbReference type="EMBL" id="GBRH01195207">
    <property type="protein sequence ID" value="JAE02689.1"/>
    <property type="molecule type" value="Transcribed_RNA"/>
</dbReference>
<organism evidence="2">
    <name type="scientific">Arundo donax</name>
    <name type="common">Giant reed</name>
    <name type="synonym">Donax arundinaceus</name>
    <dbReference type="NCBI Taxonomy" id="35708"/>
    <lineage>
        <taxon>Eukaryota</taxon>
        <taxon>Viridiplantae</taxon>
        <taxon>Streptophyta</taxon>
        <taxon>Embryophyta</taxon>
        <taxon>Tracheophyta</taxon>
        <taxon>Spermatophyta</taxon>
        <taxon>Magnoliopsida</taxon>
        <taxon>Liliopsida</taxon>
        <taxon>Poales</taxon>
        <taxon>Poaceae</taxon>
        <taxon>PACMAD clade</taxon>
        <taxon>Arundinoideae</taxon>
        <taxon>Arundineae</taxon>
        <taxon>Arundo</taxon>
    </lineage>
</organism>
<proteinExistence type="predicted"/>
<evidence type="ECO:0000256" key="1">
    <source>
        <dbReference type="SAM" id="MobiDB-lite"/>
    </source>
</evidence>
<sequence>MTPTSTASGAAANCSSGPCSRGGGREESDNSCASSAIARASLHQTQIRTKSRGWKCKRESVNGK</sequence>
<reference evidence="2" key="2">
    <citation type="journal article" date="2015" name="Data Brief">
        <title>Shoot transcriptome of the giant reed, Arundo donax.</title>
        <authorList>
            <person name="Barrero R.A."/>
            <person name="Guerrero F.D."/>
            <person name="Moolhuijzen P."/>
            <person name="Goolsby J.A."/>
            <person name="Tidwell J."/>
            <person name="Bellgard S.E."/>
            <person name="Bellgard M.I."/>
        </authorList>
    </citation>
    <scope>NUCLEOTIDE SEQUENCE</scope>
    <source>
        <tissue evidence="2">Shoot tissue taken approximately 20 cm above the soil surface</tissue>
    </source>
</reference>
<reference evidence="2" key="1">
    <citation type="submission" date="2014-09" db="EMBL/GenBank/DDBJ databases">
        <authorList>
            <person name="Magalhaes I.L.F."/>
            <person name="Oliveira U."/>
            <person name="Santos F.R."/>
            <person name="Vidigal T.H.D.A."/>
            <person name="Brescovit A.D."/>
            <person name="Santos A.J."/>
        </authorList>
    </citation>
    <scope>NUCLEOTIDE SEQUENCE</scope>
    <source>
        <tissue evidence="2">Shoot tissue taken approximately 20 cm above the soil surface</tissue>
    </source>
</reference>
<dbReference type="AlphaFoldDB" id="A0A0A9EUM8"/>